<gene>
    <name evidence="2" type="ORF">EZS28_004512</name>
</gene>
<proteinExistence type="predicted"/>
<sequence length="1105" mass="123309">MKSPTIPEIEPQFEKKLTHFSNPVSATHFRHRLSDVKRPRCQLGAEVQYLKKLQLLTLQCVEADAILDEKLNITDQIDAYMKNETDALLDDKLYIFELIDAYNKSEVDALLDDKLNISDQIDAYSKQEDDALLLLQAYKSELIDAYNKSEVDALLDDKLNISDLIDAYSKQEDDALLLLKAYKSELIDAYNKTEVDALLDDKLNISYQIDAYNKTEVDALLDDKLNVSDQIDAYNKTEADALLHDKLNITEQYDAYNKQEDNSLLLLKADKTELADYVDLTSAQTITGQKQFGIISVSSISKWNKNDASILIAGGGDMLVSSLVSQPQLQEVRDIASGKSKGYVFAITDEMNTWMEDQENVAKSAIETELPDMSNVMTILGASTGGGNAITDLSFDGNALIPAKNSSFITTNYDETITGQKTFNTTIHSVGISVQNYDNNSVVCAGGGVKAIQDINARRSRQSAKQQSKFRSFIYKKGEVDTLLLLKADKTQLIDAYTKGEADNLLDDKANSGVSYTKREDDALLLLKANQSTTYTKTETDYLISQIEVDDADLSGYMTLDTSQTITANKTFNNTCRFVSSIDGMATIIGASFVKSGADDTVVLLGAGGTKLISEFVSGSVDDINYVKKTGQEFQIIHGLLRRDDEELSMSEYNEDYLTRGEIYNAFVSRYDNQTIYGIKTFNSIVNAAGFAKTGKDDKSVLLAGGGDVLLSSFGGFEDLTSTVTDNTFFILKMATSSLSEQQIQQIINEEDRNARREFEAEKSQGASGSGAGGMMEVDGMEDDYDYYESQATRQDRLKSRAKPFGRLPFHPSMIQRTRKHGGPQFRQEAGDVLATLVGYLNRDIKKINRLSSAVSAQQYINDKHLGKQFSVSEQDLDDNVATPDNVVVFDKKKNAIYSVDGYTTAVGFGDPEHLRKRNWKKQQYSDVNDLERAALAAKLKQQGIKGGLYMKWLSMTKPQKVREIKDFSFRAFTLNAKKLLDQNGGANLLMATKQQIMVSAWNSILIIPAVEILKRQDGKIDIYNRSNKVNVKQGDYEFLPPAKRLYKKELAAVITQLYQANDIDARIKEALGQAMQYYGQILTNKLQQIGVYDLAKYKFVQNRQ</sequence>
<comment type="caution">
    <text evidence="2">The sequence shown here is derived from an EMBL/GenBank/DDBJ whole genome shotgun (WGS) entry which is preliminary data.</text>
</comment>
<evidence type="ECO:0000256" key="1">
    <source>
        <dbReference type="SAM" id="MobiDB-lite"/>
    </source>
</evidence>
<dbReference type="AlphaFoldDB" id="A0A5J4WZJ8"/>
<dbReference type="EMBL" id="SNRW01000646">
    <property type="protein sequence ID" value="KAA6399962.1"/>
    <property type="molecule type" value="Genomic_DNA"/>
</dbReference>
<accession>A0A5J4WZJ8</accession>
<reference evidence="2 3" key="1">
    <citation type="submission" date="2019-03" db="EMBL/GenBank/DDBJ databases">
        <title>Single cell metagenomics reveals metabolic interactions within the superorganism composed of flagellate Streblomastix strix and complex community of Bacteroidetes bacteria on its surface.</title>
        <authorList>
            <person name="Treitli S.C."/>
            <person name="Kolisko M."/>
            <person name="Husnik F."/>
            <person name="Keeling P."/>
            <person name="Hampl V."/>
        </authorList>
    </citation>
    <scope>NUCLEOTIDE SEQUENCE [LARGE SCALE GENOMIC DNA]</scope>
    <source>
        <strain evidence="2">ST1C</strain>
    </source>
</reference>
<feature type="region of interest" description="Disordered" evidence="1">
    <location>
        <begin position="755"/>
        <end position="775"/>
    </location>
</feature>
<name>A0A5J4WZJ8_9EUKA</name>
<evidence type="ECO:0000313" key="2">
    <source>
        <dbReference type="EMBL" id="KAA6399962.1"/>
    </source>
</evidence>
<dbReference type="Proteomes" id="UP000324800">
    <property type="component" value="Unassembled WGS sequence"/>
</dbReference>
<organism evidence="2 3">
    <name type="scientific">Streblomastix strix</name>
    <dbReference type="NCBI Taxonomy" id="222440"/>
    <lineage>
        <taxon>Eukaryota</taxon>
        <taxon>Metamonada</taxon>
        <taxon>Preaxostyla</taxon>
        <taxon>Oxymonadida</taxon>
        <taxon>Streblomastigidae</taxon>
        <taxon>Streblomastix</taxon>
    </lineage>
</organism>
<evidence type="ECO:0000313" key="3">
    <source>
        <dbReference type="Proteomes" id="UP000324800"/>
    </source>
</evidence>
<protein>
    <submittedName>
        <fullName evidence="2">Uncharacterized protein</fullName>
    </submittedName>
</protein>